<dbReference type="SMART" id="SM00028">
    <property type="entry name" value="TPR"/>
    <property type="match status" value="5"/>
</dbReference>
<evidence type="ECO:0000313" key="4">
    <source>
        <dbReference type="Proteomes" id="UP001139646"/>
    </source>
</evidence>
<evidence type="ECO:0000256" key="2">
    <source>
        <dbReference type="SAM" id="SignalP"/>
    </source>
</evidence>
<organism evidence="3 4">
    <name type="scientific">Colwellia maritima</name>
    <dbReference type="NCBI Taxonomy" id="2912588"/>
    <lineage>
        <taxon>Bacteria</taxon>
        <taxon>Pseudomonadati</taxon>
        <taxon>Pseudomonadota</taxon>
        <taxon>Gammaproteobacteria</taxon>
        <taxon>Alteromonadales</taxon>
        <taxon>Colwelliaceae</taxon>
        <taxon>Colwellia</taxon>
    </lineage>
</organism>
<dbReference type="Pfam" id="PF13374">
    <property type="entry name" value="TPR_10"/>
    <property type="match status" value="1"/>
</dbReference>
<reference evidence="3" key="1">
    <citation type="submission" date="2022-01" db="EMBL/GenBank/DDBJ databases">
        <title>Colwellia maritima, isolated from seawater.</title>
        <authorList>
            <person name="Kristyanto S."/>
            <person name="Jung J."/>
            <person name="Jeon C.O."/>
        </authorList>
    </citation>
    <scope>NUCLEOTIDE SEQUENCE</scope>
    <source>
        <strain evidence="3">MSW7</strain>
    </source>
</reference>
<dbReference type="PROSITE" id="PS51257">
    <property type="entry name" value="PROKAR_LIPOPROTEIN"/>
    <property type="match status" value="1"/>
</dbReference>
<gene>
    <name evidence="3" type="ORF">L3081_13445</name>
</gene>
<feature type="signal peptide" evidence="2">
    <location>
        <begin position="1"/>
        <end position="20"/>
    </location>
</feature>
<comment type="caution">
    <text evidence="3">The sequence shown here is derived from an EMBL/GenBank/DDBJ whole genome shotgun (WGS) entry which is preliminary data.</text>
</comment>
<protein>
    <submittedName>
        <fullName evidence="3">Tetratricopeptide repeat protein</fullName>
    </submittedName>
</protein>
<dbReference type="PROSITE" id="PS50005">
    <property type="entry name" value="TPR"/>
    <property type="match status" value="3"/>
</dbReference>
<dbReference type="InterPro" id="IPR011990">
    <property type="entry name" value="TPR-like_helical_dom_sf"/>
</dbReference>
<feature type="repeat" description="TPR" evidence="1">
    <location>
        <begin position="303"/>
        <end position="336"/>
    </location>
</feature>
<dbReference type="PANTHER" id="PTHR12558:SF13">
    <property type="entry name" value="CELL DIVISION CYCLE PROTEIN 27 HOMOLOG"/>
    <property type="match status" value="1"/>
</dbReference>
<dbReference type="Pfam" id="PF00515">
    <property type="entry name" value="TPR_1"/>
    <property type="match status" value="1"/>
</dbReference>
<dbReference type="PANTHER" id="PTHR12558">
    <property type="entry name" value="CELL DIVISION CYCLE 16,23,27"/>
    <property type="match status" value="1"/>
</dbReference>
<sequence length="389" mass="44937">MRIIVLFLFLPLLFSCQSNNSYQTGTQNVPLYLDQQFISPTSSFTLETEDEIFMLDDEMIYMVEHSINTTKNVEKKATKLLKQIFSKDNIALSYASNANLTARETFHSQEANCMSLTIMAYALAKRANLSVNFQQVDVPEYWIRNGQFSLLTGHVNLLVDTNSALNNRIIYGRDKIQIDFDPYAVKQNFARRVITKNRVVAMFYNNKGGQAVVQHKYDVAYQYFKAATLKDKTFSPAWGNLAVLYRLNGNISEAEQAYRYAIYINHNNLTSLTNLALLLRSQQKYKEAKKIESTLIQKRIENPYYHALLADEAYYKGNYSQALKHYKKALRLNNKIHEIYFGIAKVYYEMDRLDDAESAMKKALSLNKAKSIEHQYIAKLNFLQAESVH</sequence>
<dbReference type="Gene3D" id="1.25.40.10">
    <property type="entry name" value="Tetratricopeptide repeat domain"/>
    <property type="match status" value="2"/>
</dbReference>
<proteinExistence type="predicted"/>
<keyword evidence="1" id="KW-0802">TPR repeat</keyword>
<feature type="repeat" description="TPR" evidence="1">
    <location>
        <begin position="337"/>
        <end position="370"/>
    </location>
</feature>
<evidence type="ECO:0000313" key="3">
    <source>
        <dbReference type="EMBL" id="MCI2284201.1"/>
    </source>
</evidence>
<keyword evidence="4" id="KW-1185">Reference proteome</keyword>
<name>A0ABS9X407_9GAMM</name>
<dbReference type="RefSeq" id="WP_242286652.1">
    <property type="nucleotide sequence ID" value="NZ_JAKKSL010000002.1"/>
</dbReference>
<dbReference type="InterPro" id="IPR019734">
    <property type="entry name" value="TPR_rpt"/>
</dbReference>
<evidence type="ECO:0000256" key="1">
    <source>
        <dbReference type="PROSITE-ProRule" id="PRU00339"/>
    </source>
</evidence>
<keyword evidence="2" id="KW-0732">Signal</keyword>
<feature type="repeat" description="TPR" evidence="1">
    <location>
        <begin position="235"/>
        <end position="268"/>
    </location>
</feature>
<feature type="chain" id="PRO_5046978422" evidence="2">
    <location>
        <begin position="21"/>
        <end position="389"/>
    </location>
</feature>
<dbReference type="Proteomes" id="UP001139646">
    <property type="component" value="Unassembled WGS sequence"/>
</dbReference>
<dbReference type="EMBL" id="JAKKSL010000002">
    <property type="protein sequence ID" value="MCI2284201.1"/>
    <property type="molecule type" value="Genomic_DNA"/>
</dbReference>
<accession>A0ABS9X407</accession>
<dbReference type="SUPFAM" id="SSF48452">
    <property type="entry name" value="TPR-like"/>
    <property type="match status" value="1"/>
</dbReference>
<dbReference type="Pfam" id="PF13414">
    <property type="entry name" value="TPR_11"/>
    <property type="match status" value="1"/>
</dbReference>